<protein>
    <recommendedName>
        <fullName evidence="4">Guanylate cyclase domain-containing protein</fullName>
    </recommendedName>
</protein>
<feature type="compositionally biased region" description="Pro residues" evidence="1">
    <location>
        <begin position="177"/>
        <end position="196"/>
    </location>
</feature>
<feature type="region of interest" description="Disordered" evidence="1">
    <location>
        <begin position="143"/>
        <end position="242"/>
    </location>
</feature>
<sequence>MLPPSRGPRHSDGSSLFMSSNIFEDDGTSSVMSAMPSVLQPQHTAPGYEQPHLQPQPQVMSLSFAPRFASSTPAPRSPQRTLAPQRPAPSMALNTTAAAALQRPAAAVPAGGSSSSPFVAAAGGEGGNSGLATAAAPMIAVASRPAERTGAEAPADVDLQGAEPPAPWRRRDRLLLAPPPPAPVLLPPTPLPPPAPAAAAQVKADGTIPDSPEPSPQQPQEQQKHRPQLGRPPTFGELFPVLNDSGSFTAASHAARVGPGAGALTAPGSTTSPGAAYTVAEGAPTSRADAGPGVPGSPAYGCSAGVLVDSAAAAHASATAITSRSRSRGFMLPMPPSAASAIPRPPAAAATSSGGATAGVCSGVQSSPEGEATMRLLRRSLAAGDVQQVRYTDAASGAFLHLIAAGTRPEAAGTRLPLSLIAPGVEPAPDVDKGAPGLLRPAPSAPPIGEDTLSPRAASSQSTGAGRVLESLPAGRMPGCGSHSRPASGFAWTSGGRWSPGGDLNSVMSRFQRLSHGSHLQQQLQQQQQQQQQHTPQTLTGVHTSKQRVASIPNSGGGSRSLGVVSRLLAGAAAVRATSGGTLISHAAADGAGRLLSGATPNALVASVGSPSSPSARTTASEAWRHPVAQPPLLSTASPGPGRGHHLRVPLQGAAGGSGGGLGSLEAHSSRQHYAQASGGRRLPIKAPSAAFLGSTTLGNAVGKTRRALRKTSSAAKLLIRTAAGTPGQLQVLDTAKVLMQGPTTRANAGTAFVVGSPPAASGLPSATGVGSPMQGPSVAGMSGAAAGVGGGGPPSTSSVRMRVSMPGSTRGAASLAAGSSAGGGMDAAVSAVLAADATTFGELLRLQWCVPSVPPAAAADGRMISLQQQRRRSIGGLTGGAATEPPVKLTPDVGAVTDGMQQVHSSANPGWTAERLSAAAVDAVRMVANVVSPRISLDRPREPLPALPAPSQKSVQAHQSRQSQAGTQRAAAAAAGAAVVFRGIRVRMGLHSHVTTPADLTRNDACGRVQYSGSLLRLAKAVSDVGQGGMVLLSQAARDALQQAAEGESAAALQKALGGPFVLLWMGRHTFADGAVDAHLYQVVSMPLVGRLALQLQQSGQALLRKCAPVPPLGGGVFDAPAAGFGTLARISVVGASTLMAWNVEVTTRALAQMHEMLLGHLTCCTRATCNAVVEEEESSGPDGGVRARVASNNLASCYIVEGAEGLLGSGKSLGRGGRSITAKQKSIFAVSPSPPKGKESMHTQLPPQSGPSTNGRHASSAMQAHSITAANGNAGGLGASSGNTLSGEDARVPSRTALSMSAPSWLHKGSQQQPRASFTAALRQKLRMHITANSNSSPGASPGPGTTPVGSVAALRSDLAVSTSAATAVAAPSSHTKLLPKHSVPGAMTAAWRNGPAQAVHWLLSCLSSLPQMDWPPELLEHPLAEEAWFDGPEGQQPGRLPALHWRGLRTTAVVAWGELSGCLEPGSLSGHMSYQHSAAWQALKRITAASQVGKVVVGADVAAMLPSEQLDHALVSNHGPISRKAKRGG</sequence>
<dbReference type="SUPFAM" id="SSF55073">
    <property type="entry name" value="Nucleotide cyclase"/>
    <property type="match status" value="2"/>
</dbReference>
<evidence type="ECO:0000313" key="3">
    <source>
        <dbReference type="Proteomes" id="UP000006906"/>
    </source>
</evidence>
<dbReference type="Proteomes" id="UP000006906">
    <property type="component" value="Chromosome 2"/>
</dbReference>
<dbReference type="EMBL" id="CM008963">
    <property type="protein sequence ID" value="PNW86421.1"/>
    <property type="molecule type" value="Genomic_DNA"/>
</dbReference>
<feature type="compositionally biased region" description="Low complexity" evidence="1">
    <location>
        <begin position="960"/>
        <end position="970"/>
    </location>
</feature>
<feature type="region of interest" description="Disordered" evidence="1">
    <location>
        <begin position="939"/>
        <end position="970"/>
    </location>
</feature>
<dbReference type="KEGG" id="cre:CHLRE_02g085800v5"/>
<evidence type="ECO:0008006" key="4">
    <source>
        <dbReference type="Google" id="ProtNLM"/>
    </source>
</evidence>
<organism evidence="2 3">
    <name type="scientific">Chlamydomonas reinhardtii</name>
    <name type="common">Chlamydomonas smithii</name>
    <dbReference type="NCBI Taxonomy" id="3055"/>
    <lineage>
        <taxon>Eukaryota</taxon>
        <taxon>Viridiplantae</taxon>
        <taxon>Chlorophyta</taxon>
        <taxon>core chlorophytes</taxon>
        <taxon>Chlorophyceae</taxon>
        <taxon>CS clade</taxon>
        <taxon>Chlamydomonadales</taxon>
        <taxon>Chlamydomonadaceae</taxon>
        <taxon>Chlamydomonas</taxon>
    </lineage>
</organism>
<dbReference type="RefSeq" id="XP_042926961.1">
    <property type="nucleotide sequence ID" value="XM_043059327.1"/>
</dbReference>
<feature type="region of interest" description="Disordered" evidence="1">
    <location>
        <begin position="341"/>
        <end position="360"/>
    </location>
</feature>
<accession>A0A2K3E0W0</accession>
<dbReference type="GeneID" id="66052285"/>
<feature type="compositionally biased region" description="Polar residues" evidence="1">
    <location>
        <begin position="69"/>
        <end position="82"/>
    </location>
</feature>
<dbReference type="Gene3D" id="3.30.70.1230">
    <property type="entry name" value="Nucleotide cyclase"/>
    <property type="match status" value="2"/>
</dbReference>
<keyword evidence="3" id="KW-1185">Reference proteome</keyword>
<feature type="region of interest" description="Disordered" evidence="1">
    <location>
        <begin position="785"/>
        <end position="804"/>
    </location>
</feature>
<feature type="region of interest" description="Disordered" evidence="1">
    <location>
        <begin position="630"/>
        <end position="681"/>
    </location>
</feature>
<feature type="compositionally biased region" description="Polar residues" evidence="1">
    <location>
        <begin position="1244"/>
        <end position="1263"/>
    </location>
</feature>
<feature type="compositionally biased region" description="Gly residues" evidence="1">
    <location>
        <begin position="654"/>
        <end position="663"/>
    </location>
</feature>
<dbReference type="InParanoid" id="A0A2K3E0W0"/>
<feature type="region of interest" description="Disordered" evidence="1">
    <location>
        <begin position="1"/>
        <end position="87"/>
    </location>
</feature>
<feature type="region of interest" description="Disordered" evidence="1">
    <location>
        <begin position="427"/>
        <end position="465"/>
    </location>
</feature>
<proteinExistence type="predicted"/>
<reference evidence="2 3" key="1">
    <citation type="journal article" date="2007" name="Science">
        <title>The Chlamydomonas genome reveals the evolution of key animal and plant functions.</title>
        <authorList>
            <person name="Merchant S.S."/>
            <person name="Prochnik S.E."/>
            <person name="Vallon O."/>
            <person name="Harris E.H."/>
            <person name="Karpowicz S.J."/>
            <person name="Witman G.B."/>
            <person name="Terry A."/>
            <person name="Salamov A."/>
            <person name="Fritz-Laylin L.K."/>
            <person name="Marechal-Drouard L."/>
            <person name="Marshall W.F."/>
            <person name="Qu L.H."/>
            <person name="Nelson D.R."/>
            <person name="Sanderfoot A.A."/>
            <person name="Spalding M.H."/>
            <person name="Kapitonov V.V."/>
            <person name="Ren Q."/>
            <person name="Ferris P."/>
            <person name="Lindquist E."/>
            <person name="Shapiro H."/>
            <person name="Lucas S.M."/>
            <person name="Grimwood J."/>
            <person name="Schmutz J."/>
            <person name="Cardol P."/>
            <person name="Cerutti H."/>
            <person name="Chanfreau G."/>
            <person name="Chen C.L."/>
            <person name="Cognat V."/>
            <person name="Croft M.T."/>
            <person name="Dent R."/>
            <person name="Dutcher S."/>
            <person name="Fernandez E."/>
            <person name="Fukuzawa H."/>
            <person name="Gonzalez-Ballester D."/>
            <person name="Gonzalez-Halphen D."/>
            <person name="Hallmann A."/>
            <person name="Hanikenne M."/>
            <person name="Hippler M."/>
            <person name="Inwood W."/>
            <person name="Jabbari K."/>
            <person name="Kalanon M."/>
            <person name="Kuras R."/>
            <person name="Lefebvre P.A."/>
            <person name="Lemaire S.D."/>
            <person name="Lobanov A.V."/>
            <person name="Lohr M."/>
            <person name="Manuell A."/>
            <person name="Meier I."/>
            <person name="Mets L."/>
            <person name="Mittag M."/>
            <person name="Mittelmeier T."/>
            <person name="Moroney J.V."/>
            <person name="Moseley J."/>
            <person name="Napoli C."/>
            <person name="Nedelcu A.M."/>
            <person name="Niyogi K."/>
            <person name="Novoselov S.V."/>
            <person name="Paulsen I.T."/>
            <person name="Pazour G."/>
            <person name="Purton S."/>
            <person name="Ral J.P."/>
            <person name="Riano-Pachon D.M."/>
            <person name="Riekhof W."/>
            <person name="Rymarquis L."/>
            <person name="Schroda M."/>
            <person name="Stern D."/>
            <person name="Umen J."/>
            <person name="Willows R."/>
            <person name="Wilson N."/>
            <person name="Zimmer S.L."/>
            <person name="Allmer J."/>
            <person name="Balk J."/>
            <person name="Bisova K."/>
            <person name="Chen C.J."/>
            <person name="Elias M."/>
            <person name="Gendler K."/>
            <person name="Hauser C."/>
            <person name="Lamb M.R."/>
            <person name="Ledford H."/>
            <person name="Long J.C."/>
            <person name="Minagawa J."/>
            <person name="Page M.D."/>
            <person name="Pan J."/>
            <person name="Pootakham W."/>
            <person name="Roje S."/>
            <person name="Rose A."/>
            <person name="Stahlberg E."/>
            <person name="Terauchi A.M."/>
            <person name="Yang P."/>
            <person name="Ball S."/>
            <person name="Bowler C."/>
            <person name="Dieckmann C.L."/>
            <person name="Gladyshev V.N."/>
            <person name="Green P."/>
            <person name="Jorgensen R."/>
            <person name="Mayfield S."/>
            <person name="Mueller-Roeber B."/>
            <person name="Rajamani S."/>
            <person name="Sayre R.T."/>
            <person name="Brokstein P."/>
            <person name="Dubchak I."/>
            <person name="Goodstein D."/>
            <person name="Hornick L."/>
            <person name="Huang Y.W."/>
            <person name="Jhaveri J."/>
            <person name="Luo Y."/>
            <person name="Martinez D."/>
            <person name="Ngau W.C."/>
            <person name="Otillar B."/>
            <person name="Poliakov A."/>
            <person name="Porter A."/>
            <person name="Szajkowski L."/>
            <person name="Werner G."/>
            <person name="Zhou K."/>
            <person name="Grigoriev I.V."/>
            <person name="Rokhsar D.S."/>
            <person name="Grossman A.R."/>
        </authorList>
    </citation>
    <scope>NUCLEOTIDE SEQUENCE [LARGE SCALE GENOMIC DNA]</scope>
    <source>
        <strain evidence="3">CC-503</strain>
    </source>
</reference>
<gene>
    <name evidence="2" type="ORF">CHLRE_02g085800v5</name>
</gene>
<feature type="compositionally biased region" description="Polar residues" evidence="1">
    <location>
        <begin position="534"/>
        <end position="554"/>
    </location>
</feature>
<dbReference type="OrthoDB" id="2021138at2759"/>
<feature type="compositionally biased region" description="Low complexity" evidence="1">
    <location>
        <begin position="341"/>
        <end position="359"/>
    </location>
</feature>
<feature type="region of interest" description="Disordered" evidence="1">
    <location>
        <begin position="514"/>
        <end position="560"/>
    </location>
</feature>
<dbReference type="InterPro" id="IPR029787">
    <property type="entry name" value="Nucleotide_cyclase"/>
</dbReference>
<name>A0A2K3E0W0_CHLRE</name>
<feature type="region of interest" description="Disordered" evidence="1">
    <location>
        <begin position="1226"/>
        <end position="1263"/>
    </location>
</feature>
<feature type="compositionally biased region" description="Polar residues" evidence="1">
    <location>
        <begin position="13"/>
        <end position="32"/>
    </location>
</feature>
<dbReference type="Gramene" id="PNW86421">
    <property type="protein sequence ID" value="PNW86421"/>
    <property type="gene ID" value="CHLRE_02g085800v5"/>
</dbReference>
<evidence type="ECO:0000313" key="2">
    <source>
        <dbReference type="EMBL" id="PNW86421.1"/>
    </source>
</evidence>
<feature type="compositionally biased region" description="Low complexity" evidence="1">
    <location>
        <begin position="520"/>
        <end position="533"/>
    </location>
</feature>
<evidence type="ECO:0000256" key="1">
    <source>
        <dbReference type="SAM" id="MobiDB-lite"/>
    </source>
</evidence>